<name>A0AC61SAD0_9EURY</name>
<reference evidence="1" key="1">
    <citation type="submission" date="2018-09" db="EMBL/GenBank/DDBJ databases">
        <title>A genomic encyclopedia of anaerobic methanotrophic archaea.</title>
        <authorList>
            <person name="Skennerton C.T."/>
            <person name="Chadwick G.L."/>
            <person name="Laso-Perez R."/>
            <person name="Leu A.O."/>
            <person name="Speth D.R."/>
            <person name="Yu H."/>
            <person name="Morgan-Lang C."/>
            <person name="Hatzenpichler R."/>
            <person name="Goudeau D."/>
            <person name="Malmstrom R."/>
            <person name="Woyke T."/>
            <person name="Hallam S."/>
            <person name="Tyson G.W."/>
            <person name="Wegener G."/>
            <person name="Boetius A."/>
            <person name="Orphan V.J."/>
        </authorList>
    </citation>
    <scope>NUCLEOTIDE SEQUENCE</scope>
    <source>
        <strain evidence="1">CONS3730D10UFb2</strain>
    </source>
</reference>
<dbReference type="Proteomes" id="UP000315423">
    <property type="component" value="Unassembled WGS sequence"/>
</dbReference>
<organism evidence="1 2">
    <name type="scientific">Candidatus Methanomarinus sp</name>
    <dbReference type="NCBI Taxonomy" id="3386244"/>
    <lineage>
        <taxon>Archaea</taxon>
        <taxon>Methanobacteriati</taxon>
        <taxon>Methanobacteriota</taxon>
        <taxon>Stenosarchaea group</taxon>
        <taxon>Methanomicrobia</taxon>
        <taxon>Methanosarcinales</taxon>
        <taxon>ANME-2 cluster</taxon>
        <taxon>Candidatus Methanocomedenaceae</taxon>
        <taxon>Candidatus Methanomarinus</taxon>
    </lineage>
</organism>
<protein>
    <submittedName>
        <fullName evidence="1">Mechanosensitive ion channel family protein</fullName>
    </submittedName>
</protein>
<evidence type="ECO:0000313" key="2">
    <source>
        <dbReference type="Proteomes" id="UP000315423"/>
    </source>
</evidence>
<evidence type="ECO:0000313" key="1">
    <source>
        <dbReference type="EMBL" id="TKY91683.1"/>
    </source>
</evidence>
<comment type="caution">
    <text evidence="1">The sequence shown here is derived from an EMBL/GenBank/DDBJ whole genome shotgun (WGS) entry which is preliminary data.</text>
</comment>
<feature type="non-terminal residue" evidence="1">
    <location>
        <position position="217"/>
    </location>
</feature>
<accession>A0AC61SAD0</accession>
<sequence length="217" mass="24282">MNVTDILITSLTVWSIWFEEHIGSILFIIIIMAVTIATARLLDRLLEKYFIKVALKIKVDPTEYRLLRHFIVFSIYTIGIIIIIFSIPQLHSLSVALLASAGVAGIIIGLAAQTTIGNIISGVSLAVSHPFRVGDLVTIHNEYGTISDLTLRHTVMTTWDNRRLIIPNLIVNDLDIINWSIEDPIIIWPIDIAISYDSDIDLARSIMISESVKHPMV</sequence>
<gene>
    <name evidence="1" type="ORF">C5S46_04560</name>
</gene>
<dbReference type="EMBL" id="QYBA01000148">
    <property type="protein sequence ID" value="TKY91683.1"/>
    <property type="molecule type" value="Genomic_DNA"/>
</dbReference>
<proteinExistence type="predicted"/>